<name>A0A2W0D167_9BACL</name>
<proteinExistence type="predicted"/>
<dbReference type="AlphaFoldDB" id="A0A2W0D167"/>
<reference evidence="1 2" key="1">
    <citation type="submission" date="2018-01" db="EMBL/GenBank/DDBJ databases">
        <title>Genome sequence of the PGP bacterium Paenibacillus illinoisensis E3.</title>
        <authorList>
            <person name="Rolli E."/>
            <person name="Marasco R."/>
            <person name="Bessem C."/>
            <person name="Michoud G."/>
            <person name="Gaiarsa S."/>
            <person name="Borin S."/>
            <person name="Daffonchio D."/>
        </authorList>
    </citation>
    <scope>NUCLEOTIDE SEQUENCE [LARGE SCALE GENOMIC DNA]</scope>
    <source>
        <strain evidence="1 2">E3</strain>
    </source>
</reference>
<evidence type="ECO:0000313" key="1">
    <source>
        <dbReference type="EMBL" id="PYY29661.1"/>
    </source>
</evidence>
<accession>A0A2W0D167</accession>
<dbReference type="EMBL" id="PRLG01000015">
    <property type="protein sequence ID" value="PYY29661.1"/>
    <property type="molecule type" value="Genomic_DNA"/>
</dbReference>
<protein>
    <submittedName>
        <fullName evidence="1">Uncharacterized protein</fullName>
    </submittedName>
</protein>
<organism evidence="1 2">
    <name type="scientific">Paenibacillus illinoisensis</name>
    <dbReference type="NCBI Taxonomy" id="59845"/>
    <lineage>
        <taxon>Bacteria</taxon>
        <taxon>Bacillati</taxon>
        <taxon>Bacillota</taxon>
        <taxon>Bacilli</taxon>
        <taxon>Bacillales</taxon>
        <taxon>Paenibacillaceae</taxon>
        <taxon>Paenibacillus</taxon>
    </lineage>
</organism>
<sequence>MKKIIVAIGSAVFVIAILYAIISTNNYRQVVYLNEQMKDHMYSSYIRNMKELKDELGQEISNREFGEQDIVNINKTRTRIDDYFYAYQVSLFPLKEDKSEESQKIRDIYARLNEVLPRTITSQDLVELNNSYKNINEIIDEAVISFADFCTSL</sequence>
<comment type="caution">
    <text evidence="1">The sequence shown here is derived from an EMBL/GenBank/DDBJ whole genome shotgun (WGS) entry which is preliminary data.</text>
</comment>
<evidence type="ECO:0000313" key="2">
    <source>
        <dbReference type="Proteomes" id="UP000247459"/>
    </source>
</evidence>
<gene>
    <name evidence="1" type="ORF">PIL02S_01861</name>
</gene>
<dbReference type="Proteomes" id="UP000247459">
    <property type="component" value="Unassembled WGS sequence"/>
</dbReference>
<dbReference type="RefSeq" id="WP_110757821.1">
    <property type="nucleotide sequence ID" value="NZ_PRLG01000015.1"/>
</dbReference>